<evidence type="ECO:0000256" key="3">
    <source>
        <dbReference type="SAM" id="Coils"/>
    </source>
</evidence>
<dbReference type="STRING" id="1141098.A0A1Y2EAD5"/>
<dbReference type="InterPro" id="IPR036770">
    <property type="entry name" value="Ankyrin_rpt-contain_sf"/>
</dbReference>
<dbReference type="PROSITE" id="PS50297">
    <property type="entry name" value="ANK_REP_REGION"/>
    <property type="match status" value="2"/>
</dbReference>
<dbReference type="InterPro" id="IPR002110">
    <property type="entry name" value="Ankyrin_rpt"/>
</dbReference>
<feature type="coiled-coil region" evidence="3">
    <location>
        <begin position="60"/>
        <end position="91"/>
    </location>
</feature>
<dbReference type="OrthoDB" id="1577640at2759"/>
<protein>
    <recommendedName>
        <fullName evidence="4">NACHT domain-containing protein</fullName>
    </recommendedName>
</protein>
<dbReference type="SUPFAM" id="SSF52540">
    <property type="entry name" value="P-loop containing nucleoside triphosphate hydrolases"/>
    <property type="match status" value="1"/>
</dbReference>
<comment type="caution">
    <text evidence="5">The sequence shown here is derived from an EMBL/GenBank/DDBJ whole genome shotgun (WGS) entry which is preliminary data.</text>
</comment>
<keyword evidence="2" id="KW-0040">ANK repeat</keyword>
<dbReference type="PROSITE" id="PS50837">
    <property type="entry name" value="NACHT"/>
    <property type="match status" value="1"/>
</dbReference>
<dbReference type="Gene3D" id="1.25.40.20">
    <property type="entry name" value="Ankyrin repeat-containing domain"/>
    <property type="match status" value="1"/>
</dbReference>
<keyword evidence="1" id="KW-0677">Repeat</keyword>
<dbReference type="PROSITE" id="PS50088">
    <property type="entry name" value="ANK_REPEAT"/>
    <property type="match status" value="2"/>
</dbReference>
<proteinExistence type="predicted"/>
<accession>A0A1Y2EAD5</accession>
<feature type="repeat" description="ANK" evidence="2">
    <location>
        <begin position="679"/>
        <end position="711"/>
    </location>
</feature>
<dbReference type="Gene3D" id="3.40.50.300">
    <property type="entry name" value="P-loop containing nucleotide triphosphate hydrolases"/>
    <property type="match status" value="1"/>
</dbReference>
<name>A0A1Y2EAD5_9PEZI</name>
<gene>
    <name evidence="5" type="ORF">BCR38DRAFT_471936</name>
</gene>
<dbReference type="Pfam" id="PF24883">
    <property type="entry name" value="NPHP3_N"/>
    <property type="match status" value="1"/>
</dbReference>
<dbReference type="RefSeq" id="XP_040718644.1">
    <property type="nucleotide sequence ID" value="XM_040862888.1"/>
</dbReference>
<evidence type="ECO:0000313" key="6">
    <source>
        <dbReference type="Proteomes" id="UP000193689"/>
    </source>
</evidence>
<evidence type="ECO:0000259" key="4">
    <source>
        <dbReference type="PROSITE" id="PS50837"/>
    </source>
</evidence>
<dbReference type="InParanoid" id="A0A1Y2EAD5"/>
<sequence length="882" mass="100527">MSYGQVSQWLQAVAVYMLTSSWALYSLTDIAHTSQKLECLLGILETLRYQTEGRIFQADEQNLLQNIESYLEQCEECIDELADEANKFEQKSTDGIRTAAKATARLVAYPFRQSTLQKLDEDIDEIVAHLSLALQLLQLKDIGQVQDDIEDVKALLGLVRSSQISSTIRDWLQAPDATIDFNEACKKKHPGTGLWFVKGSAFTTWLEKPESFLWLNGFAGCGKSVLCSTAIQYTYRYRRSNPQVGIAFFFFTFNDYRKQNTSAMLRALVLQLSSQIDRNYTLLSRLHNSYLNATPPDHALLDCLRQLVRIFRDVYIILDALDESPREKHQEAVLQVLNDLRNWSEPGLHLLVTSREEVEIREELEAIPEDIITMKNDAVDKDIASIVSQHLRDNRRLRKWKEYYGRIETTLTQRTEGLFRWVECQFKALIGCPQSEDLLDQLLESLPDTLDETYERMLGNIPRTSQAYARQMLTLLCGAKRPLTVSELIDGIAVELGDTPRFNAKRKLKDSDAIQQVCPGFIELDRNLNPQRVTVRIAHFSVQEYLESERIRQHKAATPFSVQKQDADTQIACICLPILLNRELQSLKDSEEIRNKYPLAHYAAQHWVHHFLDSSRDEYLEEQAAQLCCYLRVDTLSDLLNDQSGQYGTALQAASVKGHEKIVQLLLEKGADIHVQAEHFGTVLQAASYGGDEKIVQLLLEKGADIHVQATCFWTALQAASFGGHEKIDNLEEDVSDSNTDIESMQSICIEETDQSSDRQRLSYWLNGVGEDEDDSLRCDPYSSFWNANYTPPELIPHMGFNPEMVQEFGLISGNGTHRICAEEVRTTMSYQAVHIRKKKVLQPLFIVESLSYPITLRIIISALHLQKSKTRLNLIMRVGVV</sequence>
<dbReference type="InterPro" id="IPR027417">
    <property type="entry name" value="P-loop_NTPase"/>
</dbReference>
<dbReference type="InterPro" id="IPR054471">
    <property type="entry name" value="GPIID_WHD"/>
</dbReference>
<feature type="repeat" description="ANK" evidence="2">
    <location>
        <begin position="646"/>
        <end position="678"/>
    </location>
</feature>
<evidence type="ECO:0000256" key="1">
    <source>
        <dbReference type="ARBA" id="ARBA00022737"/>
    </source>
</evidence>
<dbReference type="PANTHER" id="PTHR10039:SF16">
    <property type="entry name" value="GPI INOSITOL-DEACYLASE"/>
    <property type="match status" value="1"/>
</dbReference>
<organism evidence="5 6">
    <name type="scientific">Pseudomassariella vexata</name>
    <dbReference type="NCBI Taxonomy" id="1141098"/>
    <lineage>
        <taxon>Eukaryota</taxon>
        <taxon>Fungi</taxon>
        <taxon>Dikarya</taxon>
        <taxon>Ascomycota</taxon>
        <taxon>Pezizomycotina</taxon>
        <taxon>Sordariomycetes</taxon>
        <taxon>Xylariomycetidae</taxon>
        <taxon>Amphisphaeriales</taxon>
        <taxon>Pseudomassariaceae</taxon>
        <taxon>Pseudomassariella</taxon>
    </lineage>
</organism>
<feature type="domain" description="NACHT" evidence="4">
    <location>
        <begin position="211"/>
        <end position="355"/>
    </location>
</feature>
<dbReference type="InterPro" id="IPR056884">
    <property type="entry name" value="NPHP3-like_N"/>
</dbReference>
<reference evidence="5 6" key="1">
    <citation type="submission" date="2016-07" db="EMBL/GenBank/DDBJ databases">
        <title>Pervasive Adenine N6-methylation of Active Genes in Fungi.</title>
        <authorList>
            <consortium name="DOE Joint Genome Institute"/>
            <person name="Mondo S.J."/>
            <person name="Dannebaum R.O."/>
            <person name="Kuo R.C."/>
            <person name="Labutti K."/>
            <person name="Haridas S."/>
            <person name="Kuo A."/>
            <person name="Salamov A."/>
            <person name="Ahrendt S.R."/>
            <person name="Lipzen A."/>
            <person name="Sullivan W."/>
            <person name="Andreopoulos W.B."/>
            <person name="Clum A."/>
            <person name="Lindquist E."/>
            <person name="Daum C."/>
            <person name="Ramamoorthy G.K."/>
            <person name="Gryganskyi A."/>
            <person name="Culley D."/>
            <person name="Magnuson J.K."/>
            <person name="James T.Y."/>
            <person name="O'Malley M.A."/>
            <person name="Stajich J.E."/>
            <person name="Spatafora J.W."/>
            <person name="Visel A."/>
            <person name="Grigoriev I.V."/>
        </authorList>
    </citation>
    <scope>NUCLEOTIDE SEQUENCE [LARGE SCALE GENOMIC DNA]</scope>
    <source>
        <strain evidence="5 6">CBS 129021</strain>
    </source>
</reference>
<keyword evidence="6" id="KW-1185">Reference proteome</keyword>
<dbReference type="PANTHER" id="PTHR10039">
    <property type="entry name" value="AMELOGENIN"/>
    <property type="match status" value="1"/>
</dbReference>
<dbReference type="GeneID" id="63779100"/>
<evidence type="ECO:0000256" key="2">
    <source>
        <dbReference type="PROSITE-ProRule" id="PRU00023"/>
    </source>
</evidence>
<dbReference type="EMBL" id="MCFJ01000003">
    <property type="protein sequence ID" value="ORY68357.1"/>
    <property type="molecule type" value="Genomic_DNA"/>
</dbReference>
<dbReference type="Pfam" id="PF22939">
    <property type="entry name" value="WHD_GPIID"/>
    <property type="match status" value="1"/>
</dbReference>
<dbReference type="InterPro" id="IPR007111">
    <property type="entry name" value="NACHT_NTPase"/>
</dbReference>
<keyword evidence="3" id="KW-0175">Coiled coil</keyword>
<dbReference type="AlphaFoldDB" id="A0A1Y2EAD5"/>
<dbReference type="Proteomes" id="UP000193689">
    <property type="component" value="Unassembled WGS sequence"/>
</dbReference>
<dbReference type="SMART" id="SM00248">
    <property type="entry name" value="ANK"/>
    <property type="match status" value="2"/>
</dbReference>
<evidence type="ECO:0000313" key="5">
    <source>
        <dbReference type="EMBL" id="ORY68357.1"/>
    </source>
</evidence>
<dbReference type="Pfam" id="PF13637">
    <property type="entry name" value="Ank_4"/>
    <property type="match status" value="1"/>
</dbReference>
<dbReference type="SUPFAM" id="SSF48403">
    <property type="entry name" value="Ankyrin repeat"/>
    <property type="match status" value="1"/>
</dbReference>